<gene>
    <name evidence="1" type="ORF">LEP1GSC187_3932</name>
</gene>
<accession>M6UH10</accession>
<evidence type="ECO:0000313" key="1">
    <source>
        <dbReference type="EMBL" id="EMO44412.1"/>
    </source>
</evidence>
<protein>
    <submittedName>
        <fullName evidence="1">Uncharacterized protein</fullName>
    </submittedName>
</protein>
<name>M6UH10_9LEPT</name>
<evidence type="ECO:0000313" key="2">
    <source>
        <dbReference type="Proteomes" id="UP000012160"/>
    </source>
</evidence>
<sequence>MSNSPSKVKTKKNFYKDTILPETLEKIRKRIFEPSDFQLKNPFAEKESSEYGACSFELNHLRITFRLQRLRLQKSANLLPCGNEAARGRSSRFTFRTTSIFL</sequence>
<organism evidence="1 2">
    <name type="scientific">Leptospira santarosai str. ZUN179</name>
    <dbReference type="NCBI Taxonomy" id="1049985"/>
    <lineage>
        <taxon>Bacteria</taxon>
        <taxon>Pseudomonadati</taxon>
        <taxon>Spirochaetota</taxon>
        <taxon>Spirochaetia</taxon>
        <taxon>Leptospirales</taxon>
        <taxon>Leptospiraceae</taxon>
        <taxon>Leptospira</taxon>
    </lineage>
</organism>
<proteinExistence type="predicted"/>
<comment type="caution">
    <text evidence="1">The sequence shown here is derived from an EMBL/GenBank/DDBJ whole genome shotgun (WGS) entry which is preliminary data.</text>
</comment>
<reference evidence="1 2" key="1">
    <citation type="submission" date="2013-01" db="EMBL/GenBank/DDBJ databases">
        <authorList>
            <person name="Harkins D.M."/>
            <person name="Durkin A.S."/>
            <person name="Brinkac L.M."/>
            <person name="Haft D.H."/>
            <person name="Selengut J.D."/>
            <person name="Sanka R."/>
            <person name="DePew J."/>
            <person name="Purushe J."/>
            <person name="Matthias M.A."/>
            <person name="Vinetz J.M."/>
            <person name="Sutton G.G."/>
            <person name="Nierman W.C."/>
            <person name="Fouts D.E."/>
        </authorList>
    </citation>
    <scope>NUCLEOTIDE SEQUENCE [LARGE SCALE GENOMIC DNA]</scope>
    <source>
        <strain evidence="1 2">ZUN179</strain>
    </source>
</reference>
<dbReference type="Proteomes" id="UP000012160">
    <property type="component" value="Unassembled WGS sequence"/>
</dbReference>
<dbReference type="AlphaFoldDB" id="M6UH10"/>
<dbReference type="EMBL" id="AHOQ02000039">
    <property type="protein sequence ID" value="EMO44412.1"/>
    <property type="molecule type" value="Genomic_DNA"/>
</dbReference>